<comment type="similarity">
    <text evidence="1">Belongs to the HAD-like hydrolase superfamily. CbbY/CbbZ/Gph/YieH family.</text>
</comment>
<protein>
    <submittedName>
        <fullName evidence="2">Beta-phosphoglucomutase</fullName>
        <ecNumber evidence="2">5.4.2.6</ecNumber>
    </submittedName>
</protein>
<gene>
    <name evidence="2" type="primary">pgmB</name>
    <name evidence="2" type="ORF">P6P90_02655</name>
</gene>
<evidence type="ECO:0000313" key="2">
    <source>
        <dbReference type="EMBL" id="MDG5752900.1"/>
    </source>
</evidence>
<dbReference type="Proteomes" id="UP001218246">
    <property type="component" value="Unassembled WGS sequence"/>
</dbReference>
<comment type="caution">
    <text evidence="2">The sequence shown here is derived from an EMBL/GenBank/DDBJ whole genome shotgun (WGS) entry which is preliminary data.</text>
</comment>
<sequence>MTKQVQAFIFDLDGVITDSAEHHYLAWKQLGQELHIPFDREFNEQLKGVSRMDSLERILALGNRQHDFTAEEKEALATKKNEHYKELIKGITEADILPGITELLADIRKHGLKVGLASASKNAFVVIDRLGVGEHFHYIVDAAKVAKGKPDPEIFLKAADALGVPYENCIGVEDAEAGIEAIKAAGMFAVGVGTPESMAKADYVVSGTSELRYNEIIARFQQTK</sequence>
<dbReference type="InterPro" id="IPR023198">
    <property type="entry name" value="PGP-like_dom2"/>
</dbReference>
<accession>A0ABT6H2Q2</accession>
<dbReference type="Gene3D" id="1.10.150.240">
    <property type="entry name" value="Putative phosphatase, domain 2"/>
    <property type="match status" value="1"/>
</dbReference>
<keyword evidence="2" id="KW-0413">Isomerase</keyword>
<dbReference type="InterPro" id="IPR023214">
    <property type="entry name" value="HAD_sf"/>
</dbReference>
<dbReference type="NCBIfam" id="TIGR01990">
    <property type="entry name" value="bPGM"/>
    <property type="match status" value="1"/>
</dbReference>
<dbReference type="PANTHER" id="PTHR43481">
    <property type="entry name" value="FRUCTOSE-1-PHOSPHATE PHOSPHATASE"/>
    <property type="match status" value="1"/>
</dbReference>
<dbReference type="EMBL" id="JARULN010000001">
    <property type="protein sequence ID" value="MDG5752900.1"/>
    <property type="molecule type" value="Genomic_DNA"/>
</dbReference>
<dbReference type="NCBIfam" id="TIGR01509">
    <property type="entry name" value="HAD-SF-IA-v3"/>
    <property type="match status" value="1"/>
</dbReference>
<dbReference type="SFLD" id="SFLDG01135">
    <property type="entry name" value="C1.5.6:_HAD__Beta-PGM__Phospha"/>
    <property type="match status" value="1"/>
</dbReference>
<dbReference type="CDD" id="cd02598">
    <property type="entry name" value="HAD_BPGM"/>
    <property type="match status" value="1"/>
</dbReference>
<evidence type="ECO:0000256" key="1">
    <source>
        <dbReference type="ARBA" id="ARBA00006171"/>
    </source>
</evidence>
<dbReference type="InterPro" id="IPR010972">
    <property type="entry name" value="Beta-PGM"/>
</dbReference>
<reference evidence="2 3" key="1">
    <citation type="submission" date="2023-04" db="EMBL/GenBank/DDBJ databases">
        <title>Ectobacillus antri isolated from activated sludge.</title>
        <authorList>
            <person name="Yan P."/>
            <person name="Liu X."/>
        </authorList>
    </citation>
    <scope>NUCLEOTIDE SEQUENCE [LARGE SCALE GENOMIC DNA]</scope>
    <source>
        <strain evidence="2 3">C18H</strain>
    </source>
</reference>
<dbReference type="EC" id="5.4.2.6" evidence="2"/>
<dbReference type="InterPro" id="IPR051806">
    <property type="entry name" value="HAD-like_SPP"/>
</dbReference>
<dbReference type="PRINTS" id="PR00413">
    <property type="entry name" value="HADHALOGNASE"/>
</dbReference>
<evidence type="ECO:0000313" key="3">
    <source>
        <dbReference type="Proteomes" id="UP001218246"/>
    </source>
</evidence>
<dbReference type="SFLD" id="SFLDG01129">
    <property type="entry name" value="C1.5:_HAD__Beta-PGM__Phosphata"/>
    <property type="match status" value="1"/>
</dbReference>
<dbReference type="Gene3D" id="3.40.50.1000">
    <property type="entry name" value="HAD superfamily/HAD-like"/>
    <property type="match status" value="1"/>
</dbReference>
<organism evidence="2 3">
    <name type="scientific">Ectobacillus antri</name>
    <dbReference type="NCBI Taxonomy" id="2486280"/>
    <lineage>
        <taxon>Bacteria</taxon>
        <taxon>Bacillati</taxon>
        <taxon>Bacillota</taxon>
        <taxon>Bacilli</taxon>
        <taxon>Bacillales</taxon>
        <taxon>Bacillaceae</taxon>
        <taxon>Ectobacillus</taxon>
    </lineage>
</organism>
<dbReference type="InterPro" id="IPR010976">
    <property type="entry name" value="B-phosphoglucomutase_hydrolase"/>
</dbReference>
<dbReference type="SUPFAM" id="SSF56784">
    <property type="entry name" value="HAD-like"/>
    <property type="match status" value="1"/>
</dbReference>
<dbReference type="SFLD" id="SFLDS00003">
    <property type="entry name" value="Haloacid_Dehalogenase"/>
    <property type="match status" value="1"/>
</dbReference>
<dbReference type="InterPro" id="IPR006439">
    <property type="entry name" value="HAD-SF_hydro_IA"/>
</dbReference>
<dbReference type="GO" id="GO:0008801">
    <property type="term" value="F:beta-phosphoglucomutase activity"/>
    <property type="evidence" value="ECO:0007669"/>
    <property type="project" value="UniProtKB-EC"/>
</dbReference>
<name>A0ABT6H2Q2_9BACI</name>
<dbReference type="NCBIfam" id="TIGR02009">
    <property type="entry name" value="PGMB-YQAB-SF"/>
    <property type="match status" value="1"/>
</dbReference>
<keyword evidence="3" id="KW-1185">Reference proteome</keyword>
<dbReference type="PANTHER" id="PTHR43481:SF4">
    <property type="entry name" value="GLYCEROL-1-PHOSPHATE PHOSPHOHYDROLASE 1-RELATED"/>
    <property type="match status" value="1"/>
</dbReference>
<dbReference type="InterPro" id="IPR036412">
    <property type="entry name" value="HAD-like_sf"/>
</dbReference>
<proteinExistence type="inferred from homology"/>
<dbReference type="Pfam" id="PF00702">
    <property type="entry name" value="Hydrolase"/>
    <property type="match status" value="1"/>
</dbReference>
<dbReference type="RefSeq" id="WP_278017941.1">
    <property type="nucleotide sequence ID" value="NZ_JARRRY010000001.1"/>
</dbReference>